<dbReference type="AlphaFoldDB" id="A0A844B289"/>
<dbReference type="GO" id="GO:0015689">
    <property type="term" value="P:molybdate ion transport"/>
    <property type="evidence" value="ECO:0007669"/>
    <property type="project" value="TreeGrafter"/>
</dbReference>
<dbReference type="SUPFAM" id="SSF53850">
    <property type="entry name" value="Periplasmic binding protein-like II"/>
    <property type="match status" value="1"/>
</dbReference>
<evidence type="ECO:0000313" key="1">
    <source>
        <dbReference type="EMBL" id="MRD48838.1"/>
    </source>
</evidence>
<accession>A0A844B289</accession>
<dbReference type="Gene3D" id="3.40.190.10">
    <property type="entry name" value="Periplasmic binding protein-like II"/>
    <property type="match status" value="2"/>
</dbReference>
<gene>
    <name evidence="1" type="ORF">GHT07_16240</name>
</gene>
<name>A0A844B289_9BURK</name>
<reference evidence="1 2" key="1">
    <citation type="submission" date="2019-11" db="EMBL/GenBank/DDBJ databases">
        <title>Caenimonas koreensis gen. nov., sp. nov., isolated from activated sludge.</title>
        <authorList>
            <person name="Seung H.R."/>
        </authorList>
    </citation>
    <scope>NUCLEOTIDE SEQUENCE [LARGE SCALE GENOMIC DNA]</scope>
    <source>
        <strain evidence="1 2">EMB320</strain>
    </source>
</reference>
<comment type="caution">
    <text evidence="1">The sequence shown here is derived from an EMBL/GenBank/DDBJ whole genome shotgun (WGS) entry which is preliminary data.</text>
</comment>
<dbReference type="PANTHER" id="PTHR30632:SF11">
    <property type="entry name" value="BLR4797 PROTEIN"/>
    <property type="match status" value="1"/>
</dbReference>
<dbReference type="InterPro" id="IPR050682">
    <property type="entry name" value="ModA/WtpA"/>
</dbReference>
<sequence>MRLLSGGAAQGLVGQLQQRLLHEAGVVVEGTFNAVGAMRDKLLAGEPCDALILTQQLIAQLVADGHVVAGSDVAVGVVRTGVAVKAGARVPDVSGPEALRAALLAADGIYFPDPLKATAGIHFMKVLRTLGIADELGPRLRAFPNGATAMREMAGAAEAGVIGCTQVTEILYTPGVQLADVLPKEFELATVYTAGVCSKAQQPQAAAAFIAMLAGVEAKAVREAGGFEA</sequence>
<keyword evidence="2" id="KW-1185">Reference proteome</keyword>
<organism evidence="1 2">
    <name type="scientific">Caenimonas koreensis DSM 17982</name>
    <dbReference type="NCBI Taxonomy" id="1121255"/>
    <lineage>
        <taxon>Bacteria</taxon>
        <taxon>Pseudomonadati</taxon>
        <taxon>Pseudomonadota</taxon>
        <taxon>Betaproteobacteria</taxon>
        <taxon>Burkholderiales</taxon>
        <taxon>Comamonadaceae</taxon>
        <taxon>Caenimonas</taxon>
    </lineage>
</organism>
<dbReference type="GO" id="GO:0030973">
    <property type="term" value="F:molybdate ion binding"/>
    <property type="evidence" value="ECO:0007669"/>
    <property type="project" value="TreeGrafter"/>
</dbReference>
<dbReference type="Proteomes" id="UP000487350">
    <property type="component" value="Unassembled WGS sequence"/>
</dbReference>
<evidence type="ECO:0000313" key="2">
    <source>
        <dbReference type="Proteomes" id="UP000487350"/>
    </source>
</evidence>
<dbReference type="EMBL" id="WJBU01000016">
    <property type="protein sequence ID" value="MRD48838.1"/>
    <property type="molecule type" value="Genomic_DNA"/>
</dbReference>
<protein>
    <submittedName>
        <fullName evidence="1">ABC transporter substrate-binding protein</fullName>
    </submittedName>
</protein>
<proteinExistence type="predicted"/>
<dbReference type="PANTHER" id="PTHR30632">
    <property type="entry name" value="MOLYBDATE-BINDING PERIPLASMIC PROTEIN"/>
    <property type="match status" value="1"/>
</dbReference>
<dbReference type="Pfam" id="PF13531">
    <property type="entry name" value="SBP_bac_11"/>
    <property type="match status" value="1"/>
</dbReference>